<comment type="caution">
    <text evidence="10">The sequence shown here is derived from an EMBL/GenBank/DDBJ whole genome shotgun (WGS) entry which is preliminary data.</text>
</comment>
<dbReference type="InterPro" id="IPR011993">
    <property type="entry name" value="PH-like_dom_sf"/>
</dbReference>
<dbReference type="SMART" id="SM00109">
    <property type="entry name" value="C1"/>
    <property type="match status" value="1"/>
</dbReference>
<keyword evidence="11" id="KW-1185">Reference proteome</keyword>
<dbReference type="InterPro" id="IPR022096">
    <property type="entry name" value="SBF1/SBF2"/>
</dbReference>
<dbReference type="CDD" id="cd20827">
    <property type="entry name" value="C1_Sbf-like"/>
    <property type="match status" value="1"/>
</dbReference>
<dbReference type="SMART" id="SM00801">
    <property type="entry name" value="dDENN"/>
    <property type="match status" value="1"/>
</dbReference>
<dbReference type="Gene3D" id="3.40.50.11500">
    <property type="match status" value="1"/>
</dbReference>
<dbReference type="GO" id="GO:0005085">
    <property type="term" value="F:guanyl-nucleotide exchange factor activity"/>
    <property type="evidence" value="ECO:0007669"/>
    <property type="project" value="TreeGrafter"/>
</dbReference>
<dbReference type="PANTHER" id="PTHR10807">
    <property type="entry name" value="MYOTUBULARIN-RELATED"/>
    <property type="match status" value="1"/>
</dbReference>
<feature type="domain" description="Myotubularin phosphatase" evidence="9">
    <location>
        <begin position="1128"/>
        <end position="1722"/>
    </location>
</feature>
<dbReference type="Pfam" id="PF12335">
    <property type="entry name" value="SBF2"/>
    <property type="match status" value="1"/>
</dbReference>
<dbReference type="FunFam" id="2.30.29.30:FF:000286">
    <property type="entry name" value="PH-protein kinase domain containing protein"/>
    <property type="match status" value="1"/>
</dbReference>
<name>A0AAE1AZ33_9GAST</name>
<dbReference type="PROSITE" id="PS50211">
    <property type="entry name" value="DENN"/>
    <property type="match status" value="1"/>
</dbReference>
<evidence type="ECO:0000256" key="3">
    <source>
        <dbReference type="ARBA" id="ARBA00022723"/>
    </source>
</evidence>
<dbReference type="InterPro" id="IPR001194">
    <property type="entry name" value="cDENN_dom"/>
</dbReference>
<dbReference type="SMART" id="SM00568">
    <property type="entry name" value="GRAM"/>
    <property type="match status" value="1"/>
</dbReference>
<keyword evidence="4" id="KW-0862">Zinc</keyword>
<dbReference type="PROSITE" id="PS50081">
    <property type="entry name" value="ZF_DAG_PE_2"/>
    <property type="match status" value="1"/>
</dbReference>
<dbReference type="InterPro" id="IPR001849">
    <property type="entry name" value="PH_domain"/>
</dbReference>
<dbReference type="Gene3D" id="2.30.29.30">
    <property type="entry name" value="Pleckstrin-homology domain (PH domain)/Phosphotyrosine-binding domain (PTB)"/>
    <property type="match status" value="1"/>
</dbReference>
<evidence type="ECO:0000259" key="6">
    <source>
        <dbReference type="PROSITE" id="PS50003"/>
    </source>
</evidence>
<dbReference type="Pfam" id="PF00169">
    <property type="entry name" value="PH"/>
    <property type="match status" value="1"/>
</dbReference>
<evidence type="ECO:0000256" key="1">
    <source>
        <dbReference type="ARBA" id="ARBA00007471"/>
    </source>
</evidence>
<dbReference type="PANTHER" id="PTHR10807:SF109">
    <property type="entry name" value="SET DOMAIN BINDING FACTOR, ISOFORM A"/>
    <property type="match status" value="1"/>
</dbReference>
<dbReference type="CDD" id="cd14534">
    <property type="entry name" value="PTP-MTMR5-like"/>
    <property type="match status" value="1"/>
</dbReference>
<dbReference type="SUPFAM" id="SSF57889">
    <property type="entry name" value="Cysteine-rich domain"/>
    <property type="match status" value="1"/>
</dbReference>
<dbReference type="GO" id="GO:0016020">
    <property type="term" value="C:membrane"/>
    <property type="evidence" value="ECO:0007669"/>
    <property type="project" value="TreeGrafter"/>
</dbReference>
<dbReference type="GO" id="GO:0046872">
    <property type="term" value="F:metal ion binding"/>
    <property type="evidence" value="ECO:0007669"/>
    <property type="project" value="UniProtKB-KW"/>
</dbReference>
<feature type="region of interest" description="Disordered" evidence="5">
    <location>
        <begin position="1057"/>
        <end position="1101"/>
    </location>
</feature>
<dbReference type="SMART" id="SM00800">
    <property type="entry name" value="uDENN"/>
    <property type="match status" value="1"/>
</dbReference>
<dbReference type="Pfam" id="PF02893">
    <property type="entry name" value="GRAM"/>
    <property type="match status" value="1"/>
</dbReference>
<sequence>MSRLADYFAVVGYDHEKDRSGISSGKLLQRFPEKDWDDCPFMVGLPLFCQPMGWSLHSQRRQPSFYVAVLTDMDGERHYCAVFTFMETVGQTTQNKSVPDDTEEEEQEGSLVIHRSSMFAPKSMVLMSRHDYFEAFRNCLGIIYTVHLENMPVKIETLVGNILGCVQVPPSGGPQVRFSIGAGDRQALQPPLSPTLPISHTSVAILFEQLGINNTLLVFSAALTDHKILFYSESCSRLCDASRALAALHYPLKYSYVFIPVLPTSLLEVLNSPTPLVAGVHATLKDEITDLLDVITVDLDGGSVKVPECVTVPPITEDVLIGAKRALTMILNPELFHADYAFTPSPRKTVPLVQRDKELRAVFIRMFAELFSGYRSSLAVVRIHPTPFITFHKSHFLGQRALVEEEFLGKLIDGMAFNTFVAERGPPYRPCDIFDEVSATIQDQLMEERNNLPRVMENIKELAHHIYINEFPNQQPYVPKVPKPTEGAYARIHQPQFPELDSKVIQDIIDEGLANSKKLNNLRPQQMRIVPMGMNLGSWSLQRTLENNTRRLEVLRSCVGFIFDNKISDARIIFPAVLRALKSGAARLALTQELGDQVKGNRAMLEHQQFELVVKLLNCALLNDSSLDEHGVAAAIIPLATTFCRKLCTGVLQFAYTLIQEHAVWGSQQFWEQAFYEDVQQEIKKLYLPLYEEHILLMSKSTDSSELNTPEVMEDRSSTLKPRQIGPLEIAAEQLRTWSTLSYDEKNEMINNEESTVYSQAIHYANRMVYLRVPLDVSRNLKTLAMDENSSTVTPSVAESDSLDAESGFDESEQTDVAAVVTKFVSRFVDKVCNDAGVLQKHVKDLHQMIPGVVAMHIETLEAVNRESKRLPPIQKPKILQPLLLPGEEMVIEGLRVYLMADGREEGTGNNMGGPTLLPAQGAVFLTTYRVIFKGMPCDPFACEQPVIRSFPVSSLTKEKKISVQLYLSHLEQGLSEGLQLRSTVFQLMKIAFDEEVGSDNIEMFRKLVNRFRNPPTVFSTFAFTGHTIQASTQMQKGKEKNASLRQFAKRTFLKTARKAGLKKQSRKPNKHSLTSPPVPRRGPGNHSPRSSDSESEYAGSIHQDDLSVIDENEFIPSYAIDPKNIDRLMERHAYEDYQRLGLGSVAIAGHRGAKSEPFRVSTVNATYKLCQSYPGLLVVPQTVSDESIRKLARCNRLSRFPVITWRHPRTKSLLLRASGFHSRSPMGMLRHNTTTGASSGGEASSSIEQEKYFQLLVAATPISQCNNRNSTLAFSTSDSFNSLDCLMMVGVETGVSGNTLCLPVTPEMPRNAKVKVGEGIAQPDKRASTPLTSFSGAAKNTFLTLPRRTNVPRQTVNRLDSLRDRSPHLSHRHTTSASHLGGKGDTDHGEIISNSIKRLHQTSLYVLGEKAQMKGIKSEYFPKCDFIPVDFFEVRQVKASFKKLMRACVPSTPPTSQDHGFLKAVEESEWLPQLQSILQLSGAVVDLLDVQGSSVMVCLEEGWDITSQVVSVAQVLADPHYRTMEGFETLVEKEWLGFGHRFSHRNNQTAATQTSGFAPIFLQFLDAVHQIHCQFPLSFEFSQYYLRYLAYHCVSNRFRTFMLDSELERVESGWLLDDQLKPSSHWSLSPSAVVGGSHPDDRSPSDQQNNSHHLPSLLENRQSMFLENKPRTCGASLWQHLTKLSKQSPVFFNFNYALDDKEPILRPYSNVSNLKIWDFFTSEDLHRGAPYDLDLEEGEGQGEELEAEAMGVTRRRTLNACYHNILLQQPDYFWAKAQELNRLEGDLGMKQTSWRDVYDRLECPGRDQFHRQVSFNTQQVRIHGRSFHKKATLEILLRGKMLGETARIFSQPHHFEKHTYTTSTFCDYCHQMLWGLSKTGFSCPDCGYNCHDKCLPQVPKNCQKLLKSGGEPNISSTHLPGNGRPVTDVHDTAPSTSFETYRATPKTAEHRTHEGYLCKQGAFFKQWKQRWFVLDSMQHQLRYYESAEDGNSKRHIDLAEVESVNLIKSVPGAPKRAVENSFIEISTVRRVYNLMAGDAKIAQDWVEKLQGCLQRD</sequence>
<evidence type="ECO:0000259" key="9">
    <source>
        <dbReference type="PROSITE" id="PS51339"/>
    </source>
</evidence>
<dbReference type="PROSITE" id="PS50003">
    <property type="entry name" value="PH_DOMAIN"/>
    <property type="match status" value="1"/>
</dbReference>
<dbReference type="SMART" id="SM00233">
    <property type="entry name" value="PH"/>
    <property type="match status" value="1"/>
</dbReference>
<evidence type="ECO:0000313" key="11">
    <source>
        <dbReference type="Proteomes" id="UP001283361"/>
    </source>
</evidence>
<dbReference type="PROSITE" id="PS00479">
    <property type="entry name" value="ZF_DAG_PE_1"/>
    <property type="match status" value="1"/>
</dbReference>
<dbReference type="SUPFAM" id="SSF50729">
    <property type="entry name" value="PH domain-like"/>
    <property type="match status" value="2"/>
</dbReference>
<feature type="region of interest" description="Disordered" evidence="5">
    <location>
        <begin position="1630"/>
        <end position="1654"/>
    </location>
</feature>
<dbReference type="Pfam" id="PF03456">
    <property type="entry name" value="uDENN"/>
    <property type="match status" value="1"/>
</dbReference>
<gene>
    <name evidence="10" type="ORF">RRG08_041599</name>
</gene>
<dbReference type="InterPro" id="IPR037516">
    <property type="entry name" value="Tripartite_DENN"/>
</dbReference>
<organism evidence="10 11">
    <name type="scientific">Elysia crispata</name>
    <name type="common">lettuce slug</name>
    <dbReference type="NCBI Taxonomy" id="231223"/>
    <lineage>
        <taxon>Eukaryota</taxon>
        <taxon>Metazoa</taxon>
        <taxon>Spiralia</taxon>
        <taxon>Lophotrochozoa</taxon>
        <taxon>Mollusca</taxon>
        <taxon>Gastropoda</taxon>
        <taxon>Heterobranchia</taxon>
        <taxon>Euthyneura</taxon>
        <taxon>Panpulmonata</taxon>
        <taxon>Sacoglossa</taxon>
        <taxon>Placobranchoidea</taxon>
        <taxon>Plakobranchidae</taxon>
        <taxon>Elysia</taxon>
    </lineage>
</organism>
<dbReference type="InterPro" id="IPR030564">
    <property type="entry name" value="Myotubularin"/>
</dbReference>
<dbReference type="Pfam" id="PF00130">
    <property type="entry name" value="C1_1"/>
    <property type="match status" value="1"/>
</dbReference>
<dbReference type="Proteomes" id="UP001283361">
    <property type="component" value="Unassembled WGS sequence"/>
</dbReference>
<evidence type="ECO:0008006" key="12">
    <source>
        <dbReference type="Google" id="ProtNLM"/>
    </source>
</evidence>
<dbReference type="InterPro" id="IPR046349">
    <property type="entry name" value="C1-like_sf"/>
</dbReference>
<protein>
    <recommendedName>
        <fullName evidence="12">Myotubularin-related protein 13</fullName>
    </recommendedName>
</protein>
<dbReference type="Gene3D" id="3.30.450.200">
    <property type="match status" value="1"/>
</dbReference>
<dbReference type="PROSITE" id="PS51339">
    <property type="entry name" value="PPASE_MYOTUBULARIN"/>
    <property type="match status" value="1"/>
</dbReference>
<dbReference type="Pfam" id="PF02141">
    <property type="entry name" value="DENN"/>
    <property type="match status" value="1"/>
</dbReference>
<dbReference type="FunFam" id="3.40.50.11500:FF:000006">
    <property type="entry name" value="SET binding factor 2"/>
    <property type="match status" value="1"/>
</dbReference>
<proteinExistence type="inferred from homology"/>
<evidence type="ECO:0000256" key="5">
    <source>
        <dbReference type="SAM" id="MobiDB-lite"/>
    </source>
</evidence>
<dbReference type="Gene3D" id="3.30.60.20">
    <property type="match status" value="1"/>
</dbReference>
<evidence type="ECO:0000259" key="7">
    <source>
        <dbReference type="PROSITE" id="PS50081"/>
    </source>
</evidence>
<dbReference type="InterPro" id="IPR029021">
    <property type="entry name" value="Prot-tyrosine_phosphatase-like"/>
</dbReference>
<dbReference type="InterPro" id="IPR043153">
    <property type="entry name" value="DENN_C"/>
</dbReference>
<reference evidence="10" key="1">
    <citation type="journal article" date="2023" name="G3 (Bethesda)">
        <title>A reference genome for the long-term kleptoplast-retaining sea slug Elysia crispata morphotype clarki.</title>
        <authorList>
            <person name="Eastman K.E."/>
            <person name="Pendleton A.L."/>
            <person name="Shaikh M.A."/>
            <person name="Suttiyut T."/>
            <person name="Ogas R."/>
            <person name="Tomko P."/>
            <person name="Gavelis G."/>
            <person name="Widhalm J.R."/>
            <person name="Wisecaver J.H."/>
        </authorList>
    </citation>
    <scope>NUCLEOTIDE SEQUENCE</scope>
    <source>
        <strain evidence="10">ECLA1</strain>
    </source>
</reference>
<dbReference type="InterPro" id="IPR005112">
    <property type="entry name" value="dDENN_dom"/>
</dbReference>
<accession>A0AAE1AZ33</accession>
<comment type="similarity">
    <text evidence="1">Belongs to the protein-tyrosine phosphatase family. Non-receptor class myotubularin subfamily.</text>
</comment>
<evidence type="ECO:0000256" key="4">
    <source>
        <dbReference type="ARBA" id="ARBA00022833"/>
    </source>
</evidence>
<feature type="compositionally biased region" description="Basic residues" evidence="5">
    <location>
        <begin position="1057"/>
        <end position="1071"/>
    </location>
</feature>
<feature type="domain" description="Phorbol-ester/DAG-type" evidence="7">
    <location>
        <begin position="1853"/>
        <end position="1903"/>
    </location>
</feature>
<keyword evidence="2" id="KW-0597">Phosphoprotein</keyword>
<dbReference type="InterPro" id="IPR004182">
    <property type="entry name" value="GRAM"/>
</dbReference>
<evidence type="ECO:0000259" key="8">
    <source>
        <dbReference type="PROSITE" id="PS50211"/>
    </source>
</evidence>
<dbReference type="EMBL" id="JAWDGP010000898">
    <property type="protein sequence ID" value="KAK3796285.1"/>
    <property type="molecule type" value="Genomic_DNA"/>
</dbReference>
<feature type="domain" description="UDENN" evidence="8">
    <location>
        <begin position="6"/>
        <end position="431"/>
    </location>
</feature>
<dbReference type="InterPro" id="IPR002219">
    <property type="entry name" value="PKC_DAG/PE"/>
</dbReference>
<feature type="domain" description="PH" evidence="6">
    <location>
        <begin position="1951"/>
        <end position="2055"/>
    </location>
</feature>
<dbReference type="InterPro" id="IPR010569">
    <property type="entry name" value="Myotubularin-like_Pase_dom"/>
</dbReference>
<dbReference type="Pfam" id="PF06602">
    <property type="entry name" value="Myotub-related"/>
    <property type="match status" value="1"/>
</dbReference>
<evidence type="ECO:0000313" key="10">
    <source>
        <dbReference type="EMBL" id="KAK3796285.1"/>
    </source>
</evidence>
<dbReference type="SMART" id="SM00799">
    <property type="entry name" value="DENN"/>
    <property type="match status" value="1"/>
</dbReference>
<dbReference type="CDD" id="cd13208">
    <property type="entry name" value="PH-GRAM_MTMR5_MTMR13"/>
    <property type="match status" value="1"/>
</dbReference>
<dbReference type="GO" id="GO:0005737">
    <property type="term" value="C:cytoplasm"/>
    <property type="evidence" value="ECO:0007669"/>
    <property type="project" value="TreeGrafter"/>
</dbReference>
<keyword evidence="3" id="KW-0479">Metal-binding</keyword>
<evidence type="ECO:0000256" key="2">
    <source>
        <dbReference type="ARBA" id="ARBA00022553"/>
    </source>
</evidence>
<dbReference type="SUPFAM" id="SSF52799">
    <property type="entry name" value="(Phosphotyrosine protein) phosphatases II"/>
    <property type="match status" value="1"/>
</dbReference>
<feature type="region of interest" description="Disordered" evidence="5">
    <location>
        <begin position="1363"/>
        <end position="1390"/>
    </location>
</feature>
<dbReference type="InterPro" id="IPR005113">
    <property type="entry name" value="uDENN_dom"/>
</dbReference>
<dbReference type="CDD" id="cd01235">
    <property type="entry name" value="PH_Sbf1_hMTMR5"/>
    <property type="match status" value="1"/>
</dbReference>